<reference evidence="1 2" key="1">
    <citation type="submission" date="2024-07" db="EMBL/GenBank/DDBJ databases">
        <title>Section-level genome sequencing and comparative genomics of Aspergillus sections Usti and Cavernicolus.</title>
        <authorList>
            <consortium name="Lawrence Berkeley National Laboratory"/>
            <person name="Nybo J.L."/>
            <person name="Vesth T.C."/>
            <person name="Theobald S."/>
            <person name="Frisvad J.C."/>
            <person name="Larsen T.O."/>
            <person name="Kjaerboelling I."/>
            <person name="Rothschild-Mancinelli K."/>
            <person name="Lyhne E.K."/>
            <person name="Kogle M.E."/>
            <person name="Barry K."/>
            <person name="Clum A."/>
            <person name="Na H."/>
            <person name="Ledsgaard L."/>
            <person name="Lin J."/>
            <person name="Lipzen A."/>
            <person name="Kuo A."/>
            <person name="Riley R."/>
            <person name="Mondo S."/>
            <person name="Labutti K."/>
            <person name="Haridas S."/>
            <person name="Pangalinan J."/>
            <person name="Salamov A.A."/>
            <person name="Simmons B.A."/>
            <person name="Magnuson J.K."/>
            <person name="Chen J."/>
            <person name="Drula E."/>
            <person name="Henrissat B."/>
            <person name="Wiebenga A."/>
            <person name="Lubbers R.J."/>
            <person name="Gomes A.C."/>
            <person name="Makela M.R."/>
            <person name="Stajich J."/>
            <person name="Grigoriev I.V."/>
            <person name="Mortensen U.H."/>
            <person name="De Vries R.P."/>
            <person name="Baker S.E."/>
            <person name="Andersen M.R."/>
        </authorList>
    </citation>
    <scope>NUCLEOTIDE SEQUENCE [LARGE SCALE GENOMIC DNA]</scope>
    <source>
        <strain evidence="1 2">CBS 123904</strain>
    </source>
</reference>
<evidence type="ECO:0000313" key="2">
    <source>
        <dbReference type="Proteomes" id="UP001610446"/>
    </source>
</evidence>
<accession>A0ABR4J249</accession>
<name>A0ABR4J249_9EURO</name>
<gene>
    <name evidence="1" type="ORF">BJY01DRAFT_88410</name>
</gene>
<proteinExistence type="predicted"/>
<evidence type="ECO:0000313" key="1">
    <source>
        <dbReference type="EMBL" id="KAL2834034.1"/>
    </source>
</evidence>
<dbReference type="Proteomes" id="UP001610446">
    <property type="component" value="Unassembled WGS sequence"/>
</dbReference>
<protein>
    <submittedName>
        <fullName evidence="1">Uncharacterized protein</fullName>
    </submittedName>
</protein>
<dbReference type="EMBL" id="JBFXLU010000230">
    <property type="protein sequence ID" value="KAL2834034.1"/>
    <property type="molecule type" value="Genomic_DNA"/>
</dbReference>
<sequence>MCRYEDMWECRTERMQPRTKGIHAFFREWQLQERQKKTRLVRLEKQVVSWQVKKIGFDGESRNAEKKIGKSKK</sequence>
<keyword evidence="2" id="KW-1185">Reference proteome</keyword>
<organism evidence="1 2">
    <name type="scientific">Aspergillus pseudoustus</name>
    <dbReference type="NCBI Taxonomy" id="1810923"/>
    <lineage>
        <taxon>Eukaryota</taxon>
        <taxon>Fungi</taxon>
        <taxon>Dikarya</taxon>
        <taxon>Ascomycota</taxon>
        <taxon>Pezizomycotina</taxon>
        <taxon>Eurotiomycetes</taxon>
        <taxon>Eurotiomycetidae</taxon>
        <taxon>Eurotiales</taxon>
        <taxon>Aspergillaceae</taxon>
        <taxon>Aspergillus</taxon>
        <taxon>Aspergillus subgen. Nidulantes</taxon>
    </lineage>
</organism>
<comment type="caution">
    <text evidence="1">The sequence shown here is derived from an EMBL/GenBank/DDBJ whole genome shotgun (WGS) entry which is preliminary data.</text>
</comment>